<dbReference type="GO" id="GO:0005975">
    <property type="term" value="P:carbohydrate metabolic process"/>
    <property type="evidence" value="ECO:0007669"/>
    <property type="project" value="InterPro"/>
</dbReference>
<dbReference type="InterPro" id="IPR014718">
    <property type="entry name" value="GH-type_carb-bd"/>
</dbReference>
<evidence type="ECO:0000256" key="3">
    <source>
        <dbReference type="ARBA" id="ARBA00022837"/>
    </source>
</evidence>
<organism evidence="4 5">
    <name type="scientific">Winogradskyella epiphytica</name>
    <dbReference type="NCBI Taxonomy" id="262005"/>
    <lineage>
        <taxon>Bacteria</taxon>
        <taxon>Pseudomonadati</taxon>
        <taxon>Bacteroidota</taxon>
        <taxon>Flavobacteriia</taxon>
        <taxon>Flavobacteriales</taxon>
        <taxon>Flavobacteriaceae</taxon>
        <taxon>Winogradskyella</taxon>
    </lineage>
</organism>
<evidence type="ECO:0000256" key="2">
    <source>
        <dbReference type="ARBA" id="ARBA00011245"/>
    </source>
</evidence>
<accession>A0A2V4WWB7</accession>
<gene>
    <name evidence="4" type="ORF">DFQ11_10294</name>
</gene>
<keyword evidence="5" id="KW-1185">Reference proteome</keyword>
<comment type="subunit">
    <text evidence="2">Monomer.</text>
</comment>
<dbReference type="Proteomes" id="UP000248054">
    <property type="component" value="Unassembled WGS sequence"/>
</dbReference>
<comment type="caution">
    <text evidence="4">The sequence shown here is derived from an EMBL/GenBank/DDBJ whole genome shotgun (WGS) entry which is preliminary data.</text>
</comment>
<evidence type="ECO:0000313" key="5">
    <source>
        <dbReference type="Proteomes" id="UP000248054"/>
    </source>
</evidence>
<comment type="cofactor">
    <cofactor evidence="1">
        <name>Ca(2+)</name>
        <dbReference type="ChEBI" id="CHEBI:29108"/>
    </cofactor>
</comment>
<evidence type="ECO:0000313" key="4">
    <source>
        <dbReference type="EMBL" id="PYE81520.1"/>
    </source>
</evidence>
<dbReference type="InterPro" id="IPR011013">
    <property type="entry name" value="Gal_mutarotase_sf_dom"/>
</dbReference>
<dbReference type="GO" id="GO:0030246">
    <property type="term" value="F:carbohydrate binding"/>
    <property type="evidence" value="ECO:0007669"/>
    <property type="project" value="InterPro"/>
</dbReference>
<dbReference type="Gene3D" id="2.70.98.10">
    <property type="match status" value="1"/>
</dbReference>
<dbReference type="InterPro" id="IPR037481">
    <property type="entry name" value="LacX"/>
</dbReference>
<protein>
    <submittedName>
        <fullName evidence="4">Galactose mutarotase-like enzyme</fullName>
    </submittedName>
</protein>
<dbReference type="CDD" id="cd09024">
    <property type="entry name" value="Aldose_epim_lacX"/>
    <property type="match status" value="1"/>
</dbReference>
<keyword evidence="3" id="KW-0106">Calcium</keyword>
<sequence>MYSLKNDLLHIKIKSKGAELCNITSVKNHKEFMWQANPKVWGSHAPNLFPIIGSMKADSYIYNDRTYTMPKHGFVRHNDKLTVSNQSKSSIAFKLVSNDELYEYYPFLFEFEITYTLSNNTLIIHHSVKNKDSKPLYFSLGGHPAFNCPLLADENYSDYFLEFEVEEHSSTYLLNMENGLVTNRTKPVFSNGNKIKLHPDLFNNDALIFKDLKSRKVDLTHNTKGKVLTVAFKDFPYLGIWAKPNAPYVCIEPWLGIADHENTDQKLETKEGIIKLEADSTFNAEYSIEIEQTHLV</sequence>
<dbReference type="InterPro" id="IPR008183">
    <property type="entry name" value="Aldose_1/G6P_1-epimerase"/>
</dbReference>
<reference evidence="4 5" key="1">
    <citation type="submission" date="2018-06" db="EMBL/GenBank/DDBJ databases">
        <title>Genomic Encyclopedia of Type Strains, Phase III (KMG-III): the genomes of soil and plant-associated and newly described type strains.</title>
        <authorList>
            <person name="Whitman W."/>
        </authorList>
    </citation>
    <scope>NUCLEOTIDE SEQUENCE [LARGE SCALE GENOMIC DNA]</scope>
    <source>
        <strain evidence="4 5">CECT 7945</strain>
    </source>
</reference>
<dbReference type="AlphaFoldDB" id="A0A2V4WWB7"/>
<dbReference type="Pfam" id="PF01263">
    <property type="entry name" value="Aldose_epim"/>
    <property type="match status" value="1"/>
</dbReference>
<name>A0A2V4WWB7_9FLAO</name>
<dbReference type="RefSeq" id="WP_110474921.1">
    <property type="nucleotide sequence ID" value="NZ_BMWQ01000002.1"/>
</dbReference>
<evidence type="ECO:0000256" key="1">
    <source>
        <dbReference type="ARBA" id="ARBA00001913"/>
    </source>
</evidence>
<dbReference type="EMBL" id="QJTD01000002">
    <property type="protein sequence ID" value="PYE81520.1"/>
    <property type="molecule type" value="Genomic_DNA"/>
</dbReference>
<dbReference type="SUPFAM" id="SSF74650">
    <property type="entry name" value="Galactose mutarotase-like"/>
    <property type="match status" value="1"/>
</dbReference>
<dbReference type="GO" id="GO:0016853">
    <property type="term" value="F:isomerase activity"/>
    <property type="evidence" value="ECO:0007669"/>
    <property type="project" value="InterPro"/>
</dbReference>
<dbReference type="OrthoDB" id="9795355at2"/>
<proteinExistence type="predicted"/>